<evidence type="ECO:0000256" key="8">
    <source>
        <dbReference type="ARBA" id="ARBA00022833"/>
    </source>
</evidence>
<evidence type="ECO:0000256" key="1">
    <source>
        <dbReference type="ARBA" id="ARBA00001947"/>
    </source>
</evidence>
<dbReference type="GO" id="GO:0055086">
    <property type="term" value="P:nucleobase-containing small molecule metabolic process"/>
    <property type="evidence" value="ECO:0007669"/>
    <property type="project" value="UniProtKB-ARBA"/>
</dbReference>
<keyword evidence="8 13" id="KW-0862">Zinc</keyword>
<feature type="binding site" evidence="13">
    <location>
        <position position="86"/>
    </location>
    <ligand>
        <name>Zn(2+)</name>
        <dbReference type="ChEBI" id="CHEBI:29105"/>
        <note>catalytic</note>
    </ligand>
</feature>
<dbReference type="EC" id="3.5.4.5" evidence="4 14"/>
<comment type="similarity">
    <text evidence="3 14">Belongs to the cytidine and deoxycytidylate deaminase family.</text>
</comment>
<dbReference type="InterPro" id="IPR050202">
    <property type="entry name" value="Cyt/Deoxycyt_deaminase"/>
</dbReference>
<evidence type="ECO:0000313" key="16">
    <source>
        <dbReference type="EMBL" id="TMQ49680.1"/>
    </source>
</evidence>
<evidence type="ECO:0000313" key="17">
    <source>
        <dbReference type="Proteomes" id="UP000320184"/>
    </source>
</evidence>
<dbReference type="GO" id="GO:0008270">
    <property type="term" value="F:zinc ion binding"/>
    <property type="evidence" value="ECO:0007669"/>
    <property type="project" value="UniProtKB-UniRule"/>
</dbReference>
<comment type="cofactor">
    <cofactor evidence="1 13 14">
        <name>Zn(2+)</name>
        <dbReference type="ChEBI" id="CHEBI:29105"/>
    </cofactor>
</comment>
<evidence type="ECO:0000256" key="7">
    <source>
        <dbReference type="ARBA" id="ARBA00022801"/>
    </source>
</evidence>
<dbReference type="FunFam" id="3.40.140.10:FF:000008">
    <property type="entry name" value="Cytidine deaminase"/>
    <property type="match status" value="1"/>
</dbReference>
<evidence type="ECO:0000256" key="5">
    <source>
        <dbReference type="ARBA" id="ARBA00018266"/>
    </source>
</evidence>
<comment type="catalytic activity">
    <reaction evidence="11 14">
        <text>cytidine + H2O + H(+) = uridine + NH4(+)</text>
        <dbReference type="Rhea" id="RHEA:16069"/>
        <dbReference type="ChEBI" id="CHEBI:15377"/>
        <dbReference type="ChEBI" id="CHEBI:15378"/>
        <dbReference type="ChEBI" id="CHEBI:16704"/>
        <dbReference type="ChEBI" id="CHEBI:17562"/>
        <dbReference type="ChEBI" id="CHEBI:28938"/>
        <dbReference type="EC" id="3.5.4.5"/>
    </reaction>
</comment>
<keyword evidence="7 14" id="KW-0378">Hydrolase</keyword>
<name>A0A538SEA0_UNCEI</name>
<feature type="binding site" evidence="13">
    <location>
        <position position="53"/>
    </location>
    <ligand>
        <name>Zn(2+)</name>
        <dbReference type="ChEBI" id="CHEBI:29105"/>
        <note>catalytic</note>
    </ligand>
</feature>
<proteinExistence type="inferred from homology"/>
<evidence type="ECO:0000259" key="15">
    <source>
        <dbReference type="PROSITE" id="PS51747"/>
    </source>
</evidence>
<evidence type="ECO:0000256" key="14">
    <source>
        <dbReference type="RuleBase" id="RU364006"/>
    </source>
</evidence>
<dbReference type="SUPFAM" id="SSF53927">
    <property type="entry name" value="Cytidine deaminase-like"/>
    <property type="match status" value="1"/>
</dbReference>
<evidence type="ECO:0000256" key="6">
    <source>
        <dbReference type="ARBA" id="ARBA00022723"/>
    </source>
</evidence>
<sequence length="132" mass="14551">MTPERLMAEADRARRRAYAPYSEFAVGAALLTRAGRVVHGCNVENAAFGLCMCAERTAALKAVSEGEREFTAVAVTAGAGEGSSPCGSCRQFLHEFSPRMWVYWRDARGRIVRRRLDALLPEAFDLVRAKGR</sequence>
<organism evidence="16 17">
    <name type="scientific">Eiseniibacteriota bacterium</name>
    <dbReference type="NCBI Taxonomy" id="2212470"/>
    <lineage>
        <taxon>Bacteria</taxon>
        <taxon>Candidatus Eiseniibacteriota</taxon>
    </lineage>
</organism>
<comment type="function">
    <text evidence="2 14">This enzyme scavenges exogenous and endogenous cytidine and 2'-deoxycytidine for UMP synthesis.</text>
</comment>
<dbReference type="InterPro" id="IPR002125">
    <property type="entry name" value="CMP_dCMP_dom"/>
</dbReference>
<dbReference type="CDD" id="cd01283">
    <property type="entry name" value="cytidine_deaminase"/>
    <property type="match status" value="1"/>
</dbReference>
<reference evidence="16 17" key="1">
    <citation type="journal article" date="2019" name="Nat. Microbiol.">
        <title>Mediterranean grassland soil C-N compound turnover is dependent on rainfall and depth, and is mediated by genomically divergent microorganisms.</title>
        <authorList>
            <person name="Diamond S."/>
            <person name="Andeer P.F."/>
            <person name="Li Z."/>
            <person name="Crits-Christoph A."/>
            <person name="Burstein D."/>
            <person name="Anantharaman K."/>
            <person name="Lane K.R."/>
            <person name="Thomas B.C."/>
            <person name="Pan C."/>
            <person name="Northen T.R."/>
            <person name="Banfield J.F."/>
        </authorList>
    </citation>
    <scope>NUCLEOTIDE SEQUENCE [LARGE SCALE GENOMIC DNA]</scope>
    <source>
        <strain evidence="16">WS_3</strain>
    </source>
</reference>
<feature type="active site" description="Proton donor" evidence="12">
    <location>
        <position position="55"/>
    </location>
</feature>
<evidence type="ECO:0000256" key="3">
    <source>
        <dbReference type="ARBA" id="ARBA00006576"/>
    </source>
</evidence>
<evidence type="ECO:0000256" key="10">
    <source>
        <dbReference type="ARBA" id="ARBA00049252"/>
    </source>
</evidence>
<evidence type="ECO:0000256" key="4">
    <source>
        <dbReference type="ARBA" id="ARBA00012783"/>
    </source>
</evidence>
<gene>
    <name evidence="16" type="ORF">E6K73_09515</name>
</gene>
<feature type="domain" description="CMP/dCMP-type deaminase" evidence="15">
    <location>
        <begin position="1"/>
        <end position="127"/>
    </location>
</feature>
<dbReference type="GO" id="GO:0005829">
    <property type="term" value="C:cytosol"/>
    <property type="evidence" value="ECO:0007669"/>
    <property type="project" value="TreeGrafter"/>
</dbReference>
<evidence type="ECO:0000256" key="11">
    <source>
        <dbReference type="ARBA" id="ARBA00049558"/>
    </source>
</evidence>
<comment type="caution">
    <text evidence="16">The sequence shown here is derived from an EMBL/GenBank/DDBJ whole genome shotgun (WGS) entry which is preliminary data.</text>
</comment>
<dbReference type="GO" id="GO:0072527">
    <property type="term" value="P:pyrimidine-containing compound metabolic process"/>
    <property type="evidence" value="ECO:0007669"/>
    <property type="project" value="UniProtKB-ARBA"/>
</dbReference>
<feature type="binding site" evidence="13">
    <location>
        <position position="89"/>
    </location>
    <ligand>
        <name>Zn(2+)</name>
        <dbReference type="ChEBI" id="CHEBI:29105"/>
        <note>catalytic</note>
    </ligand>
</feature>
<dbReference type="PANTHER" id="PTHR11644">
    <property type="entry name" value="CYTIDINE DEAMINASE"/>
    <property type="match status" value="1"/>
</dbReference>
<dbReference type="NCBIfam" id="TIGR01354">
    <property type="entry name" value="cyt_deam_tetra"/>
    <property type="match status" value="1"/>
</dbReference>
<evidence type="ECO:0000256" key="9">
    <source>
        <dbReference type="ARBA" id="ARBA00032005"/>
    </source>
</evidence>
<dbReference type="AlphaFoldDB" id="A0A538SEA0"/>
<dbReference type="EMBL" id="VBOT01000118">
    <property type="protein sequence ID" value="TMQ49680.1"/>
    <property type="molecule type" value="Genomic_DNA"/>
</dbReference>
<keyword evidence="6 13" id="KW-0479">Metal-binding</keyword>
<evidence type="ECO:0000256" key="12">
    <source>
        <dbReference type="PIRSR" id="PIRSR606262-1"/>
    </source>
</evidence>
<dbReference type="InterPro" id="IPR016193">
    <property type="entry name" value="Cytidine_deaminase-like"/>
</dbReference>
<evidence type="ECO:0000256" key="2">
    <source>
        <dbReference type="ARBA" id="ARBA00003949"/>
    </source>
</evidence>
<dbReference type="PANTHER" id="PTHR11644:SF2">
    <property type="entry name" value="CYTIDINE DEAMINASE"/>
    <property type="match status" value="1"/>
</dbReference>
<comment type="catalytic activity">
    <reaction evidence="10 14">
        <text>2'-deoxycytidine + H2O + H(+) = 2'-deoxyuridine + NH4(+)</text>
        <dbReference type="Rhea" id="RHEA:13433"/>
        <dbReference type="ChEBI" id="CHEBI:15377"/>
        <dbReference type="ChEBI" id="CHEBI:15378"/>
        <dbReference type="ChEBI" id="CHEBI:15698"/>
        <dbReference type="ChEBI" id="CHEBI:16450"/>
        <dbReference type="ChEBI" id="CHEBI:28938"/>
        <dbReference type="EC" id="3.5.4.5"/>
    </reaction>
</comment>
<dbReference type="Pfam" id="PF00383">
    <property type="entry name" value="dCMP_cyt_deam_1"/>
    <property type="match status" value="1"/>
</dbReference>
<accession>A0A538SEA0</accession>
<dbReference type="Gene3D" id="3.40.140.10">
    <property type="entry name" value="Cytidine Deaminase, domain 2"/>
    <property type="match status" value="1"/>
</dbReference>
<dbReference type="PROSITE" id="PS51747">
    <property type="entry name" value="CYT_DCMP_DEAMINASES_2"/>
    <property type="match status" value="1"/>
</dbReference>
<protein>
    <recommendedName>
        <fullName evidence="5 14">Cytidine deaminase</fullName>
        <ecNumber evidence="4 14">3.5.4.5</ecNumber>
    </recommendedName>
    <alternativeName>
        <fullName evidence="9 14">Cytidine aminohydrolase</fullName>
    </alternativeName>
</protein>
<evidence type="ECO:0000256" key="13">
    <source>
        <dbReference type="PIRSR" id="PIRSR606262-3"/>
    </source>
</evidence>
<dbReference type="Proteomes" id="UP000320184">
    <property type="component" value="Unassembled WGS sequence"/>
</dbReference>
<dbReference type="InterPro" id="IPR006262">
    <property type="entry name" value="Cyt_deam_tetra"/>
</dbReference>
<dbReference type="GO" id="GO:0004126">
    <property type="term" value="F:cytidine deaminase activity"/>
    <property type="evidence" value="ECO:0007669"/>
    <property type="project" value="UniProtKB-UniRule"/>
</dbReference>
<dbReference type="NCBIfam" id="NF004064">
    <property type="entry name" value="PRK05578.1"/>
    <property type="match status" value="1"/>
</dbReference>